<dbReference type="GO" id="GO:0003676">
    <property type="term" value="F:nucleic acid binding"/>
    <property type="evidence" value="ECO:0007669"/>
    <property type="project" value="InterPro"/>
</dbReference>
<evidence type="ECO:0000256" key="1">
    <source>
        <dbReference type="PROSITE-ProRule" id="PRU00723"/>
    </source>
</evidence>
<feature type="region of interest" description="Disordered" evidence="2">
    <location>
        <begin position="311"/>
        <end position="367"/>
    </location>
</feature>
<evidence type="ECO:0000313" key="6">
    <source>
        <dbReference type="Proteomes" id="UP000054558"/>
    </source>
</evidence>
<keyword evidence="1" id="KW-0863">Zinc-finger</keyword>
<dbReference type="PROSITE" id="PS50174">
    <property type="entry name" value="G_PATCH"/>
    <property type="match status" value="1"/>
</dbReference>
<evidence type="ECO:0000313" key="5">
    <source>
        <dbReference type="EMBL" id="GAQ78800.1"/>
    </source>
</evidence>
<dbReference type="Proteomes" id="UP000054558">
    <property type="component" value="Unassembled WGS sequence"/>
</dbReference>
<dbReference type="Pfam" id="PF01585">
    <property type="entry name" value="G-patch"/>
    <property type="match status" value="1"/>
</dbReference>
<dbReference type="InterPro" id="IPR000571">
    <property type="entry name" value="Znf_CCCH"/>
</dbReference>
<dbReference type="EMBL" id="DF236968">
    <property type="protein sequence ID" value="GAQ78800.1"/>
    <property type="molecule type" value="Genomic_DNA"/>
</dbReference>
<evidence type="ECO:0000259" key="4">
    <source>
        <dbReference type="PROSITE" id="PS50174"/>
    </source>
</evidence>
<dbReference type="GO" id="GO:0008270">
    <property type="term" value="F:zinc ion binding"/>
    <property type="evidence" value="ECO:0007669"/>
    <property type="project" value="UniProtKB-KW"/>
</dbReference>
<name>A0A1Y1HJT3_KLENI</name>
<dbReference type="PANTHER" id="PTHR47650:SF2">
    <property type="entry name" value="ZINC FINGER CCCH DOMAIN-CONTAINING PROTEIN 22"/>
    <property type="match status" value="1"/>
</dbReference>
<dbReference type="OMA" id="QYTRGIG"/>
<feature type="region of interest" description="Disordered" evidence="2">
    <location>
        <begin position="499"/>
        <end position="533"/>
    </location>
</feature>
<protein>
    <submittedName>
        <fullName evidence="5">CCCH-type zinc finger protein</fullName>
    </submittedName>
</protein>
<feature type="region of interest" description="Disordered" evidence="2">
    <location>
        <begin position="439"/>
        <end position="468"/>
    </location>
</feature>
<organism evidence="5 6">
    <name type="scientific">Klebsormidium nitens</name>
    <name type="common">Green alga</name>
    <name type="synonym">Ulothrix nitens</name>
    <dbReference type="NCBI Taxonomy" id="105231"/>
    <lineage>
        <taxon>Eukaryota</taxon>
        <taxon>Viridiplantae</taxon>
        <taxon>Streptophyta</taxon>
        <taxon>Klebsormidiophyceae</taxon>
        <taxon>Klebsormidiales</taxon>
        <taxon>Klebsormidiaceae</taxon>
        <taxon>Klebsormidium</taxon>
    </lineage>
</organism>
<feature type="compositionally biased region" description="Basic and acidic residues" evidence="2">
    <location>
        <begin position="447"/>
        <end position="462"/>
    </location>
</feature>
<keyword evidence="1" id="KW-0862">Zinc</keyword>
<dbReference type="AlphaFoldDB" id="A0A1Y1HJT3"/>
<gene>
    <name evidence="5" type="ORF">KFL_000190190</name>
</gene>
<dbReference type="PROSITE" id="PS50103">
    <property type="entry name" value="ZF_C3H1"/>
    <property type="match status" value="1"/>
</dbReference>
<dbReference type="Gene3D" id="2.30.30.1190">
    <property type="match status" value="1"/>
</dbReference>
<keyword evidence="1" id="KW-0479">Metal-binding</keyword>
<proteinExistence type="predicted"/>
<dbReference type="PANTHER" id="PTHR47650">
    <property type="entry name" value="ZINC FINGER CCCH DOMAIN-CONTAINING PROTEIN 22"/>
    <property type="match status" value="1"/>
</dbReference>
<keyword evidence="6" id="KW-1185">Reference proteome</keyword>
<evidence type="ECO:0000259" key="3">
    <source>
        <dbReference type="PROSITE" id="PS50103"/>
    </source>
</evidence>
<dbReference type="OrthoDB" id="4822at2759"/>
<dbReference type="InterPro" id="IPR000467">
    <property type="entry name" value="G_patch_dom"/>
</dbReference>
<evidence type="ECO:0000256" key="2">
    <source>
        <dbReference type="SAM" id="MobiDB-lite"/>
    </source>
</evidence>
<dbReference type="STRING" id="105231.A0A1Y1HJT3"/>
<feature type="domain" description="G-patch" evidence="4">
    <location>
        <begin position="398"/>
        <end position="444"/>
    </location>
</feature>
<feature type="compositionally biased region" description="Basic and acidic residues" evidence="2">
    <location>
        <begin position="574"/>
        <end position="586"/>
    </location>
</feature>
<sequence length="595" mass="64380">MLKDAGGLDFSTLAQFQQAMGEDEGLALQNELREQIEEQRASLRMVKDANDAVPSDELSQMLADLVASIHTMESSLAQLSATTGANTVLHTAAPNPGTFPESQGNQHDQNAFWELNVDRSMRSAAARKVIDLEAPNKPEAPLEFDSCREKAAPEEAGFSGREIVEWAGFKLGNRCRFRGQDRRWHNGVILEFRHPQSVNGSPSRRSTVGALVAYLTPTTVQTKLCSFFAQRRCRFGDDCRSFHGFSVRAHRLRPYQPPDPGTLLPGERVLALRNDTGLWEPAEIEKIEGAGETVGLQIAFVRDGKRASAGFEAIESPSVPTPEGASSDSDSEAGVSGSAGDADLSGDEEESPRGGLGDSETSAGVTSRGVDCRADAALMTSAGIQGEVRLLAGWEEHTRGVASKMMASMGFVAGRGLGRDNQGMVNPLPVKVLPKNASLDFVGGEQNGEKEGGRKKSRGGEKSRKRKAAQAARVARAEDGSEDDMFSLINKQLAAPPAAALGKTAEHTRKVKSGSSAGSDRQKLLAQGEDVEELRKRIAKLQEMADRNRKDRTVSAAVQRKLEETRNALATAEAAHESAHREIHEKERHKKLLKW</sequence>
<dbReference type="SMART" id="SM00443">
    <property type="entry name" value="G_patch"/>
    <property type="match status" value="1"/>
</dbReference>
<accession>A0A1Y1HJT3</accession>
<feature type="zinc finger region" description="C3H1-type" evidence="1">
    <location>
        <begin position="219"/>
        <end position="246"/>
    </location>
</feature>
<feature type="domain" description="C3H1-type" evidence="3">
    <location>
        <begin position="219"/>
        <end position="246"/>
    </location>
</feature>
<reference evidence="5 6" key="1">
    <citation type="journal article" date="2014" name="Nat. Commun.">
        <title>Klebsormidium flaccidum genome reveals primary factors for plant terrestrial adaptation.</title>
        <authorList>
            <person name="Hori K."/>
            <person name="Maruyama F."/>
            <person name="Fujisawa T."/>
            <person name="Togashi T."/>
            <person name="Yamamoto N."/>
            <person name="Seo M."/>
            <person name="Sato S."/>
            <person name="Yamada T."/>
            <person name="Mori H."/>
            <person name="Tajima N."/>
            <person name="Moriyama T."/>
            <person name="Ikeuchi M."/>
            <person name="Watanabe M."/>
            <person name="Wada H."/>
            <person name="Kobayashi K."/>
            <person name="Saito M."/>
            <person name="Masuda T."/>
            <person name="Sasaki-Sekimoto Y."/>
            <person name="Mashiguchi K."/>
            <person name="Awai K."/>
            <person name="Shimojima M."/>
            <person name="Masuda S."/>
            <person name="Iwai M."/>
            <person name="Nobusawa T."/>
            <person name="Narise T."/>
            <person name="Kondo S."/>
            <person name="Saito H."/>
            <person name="Sato R."/>
            <person name="Murakawa M."/>
            <person name="Ihara Y."/>
            <person name="Oshima-Yamada Y."/>
            <person name="Ohtaka K."/>
            <person name="Satoh M."/>
            <person name="Sonobe K."/>
            <person name="Ishii M."/>
            <person name="Ohtani R."/>
            <person name="Kanamori-Sato M."/>
            <person name="Honoki R."/>
            <person name="Miyazaki D."/>
            <person name="Mochizuki H."/>
            <person name="Umetsu J."/>
            <person name="Higashi K."/>
            <person name="Shibata D."/>
            <person name="Kamiya Y."/>
            <person name="Sato N."/>
            <person name="Nakamura Y."/>
            <person name="Tabata S."/>
            <person name="Ida S."/>
            <person name="Kurokawa K."/>
            <person name="Ohta H."/>
        </authorList>
    </citation>
    <scope>NUCLEOTIDE SEQUENCE [LARGE SCALE GENOMIC DNA]</scope>
    <source>
        <strain evidence="5 6">NIES-2285</strain>
    </source>
</reference>
<feature type="region of interest" description="Disordered" evidence="2">
    <location>
        <begin position="573"/>
        <end position="595"/>
    </location>
</feature>